<dbReference type="AlphaFoldDB" id="A0A4R2GKM1"/>
<evidence type="ECO:0000313" key="3">
    <source>
        <dbReference type="Proteomes" id="UP000295221"/>
    </source>
</evidence>
<protein>
    <recommendedName>
        <fullName evidence="4">Phosphate-selective porin O/P</fullName>
    </recommendedName>
</protein>
<gene>
    <name evidence="2" type="ORF">EV194_103297</name>
</gene>
<feature type="region of interest" description="Disordered" evidence="1">
    <location>
        <begin position="1"/>
        <end position="24"/>
    </location>
</feature>
<feature type="compositionally biased region" description="Polar residues" evidence="1">
    <location>
        <begin position="1"/>
        <end position="10"/>
    </location>
</feature>
<evidence type="ECO:0008006" key="4">
    <source>
        <dbReference type="Google" id="ProtNLM"/>
    </source>
</evidence>
<reference evidence="2 3" key="1">
    <citation type="submission" date="2019-03" db="EMBL/GenBank/DDBJ databases">
        <title>Genomic Encyclopedia of Type Strains, Phase IV (KMG-IV): sequencing the most valuable type-strain genomes for metagenomic binning, comparative biology and taxonomic classification.</title>
        <authorList>
            <person name="Goeker M."/>
        </authorList>
    </citation>
    <scope>NUCLEOTIDE SEQUENCE [LARGE SCALE GENOMIC DNA]</scope>
    <source>
        <strain evidence="2 3">DSM 24179</strain>
    </source>
</reference>
<dbReference type="OrthoDB" id="625456at2"/>
<organism evidence="2 3">
    <name type="scientific">Natronoflexus pectinivorans</name>
    <dbReference type="NCBI Taxonomy" id="682526"/>
    <lineage>
        <taxon>Bacteria</taxon>
        <taxon>Pseudomonadati</taxon>
        <taxon>Bacteroidota</taxon>
        <taxon>Bacteroidia</taxon>
        <taxon>Marinilabiliales</taxon>
        <taxon>Marinilabiliaceae</taxon>
        <taxon>Natronoflexus</taxon>
    </lineage>
</organism>
<dbReference type="EMBL" id="SLWK01000003">
    <property type="protein sequence ID" value="TCO09384.1"/>
    <property type="molecule type" value="Genomic_DNA"/>
</dbReference>
<accession>A0A4R2GKM1</accession>
<proteinExistence type="predicted"/>
<sequence length="447" mass="50077">MKRAIRTNSHTGDDYLGSSPEASGGTKKHIIEYMKKLTFLSILLSLTTVISLADTPNGTDDYLDIGGAVRFNVISQNYENPKTAESTSATLDTWRLNVAARYSGIVLDFEYRFYPTFNTHFIHHGYIGYNFTDELNIQLGVTQVPFGNLTYNSHSWWFLIPYYLGLEDDYNMGIKLSYDINSRLNLMTAYFRQSEPAGPSYGQASFGGPGAGTYSYNVIPDEDGALSENGSPANLRELNQYNLRLGYMLFEGTEIGISGQIQGLYNSVLQDIEYGHAFAAHINSDFNNFNVKVQYTNYNYKARDDEGNLLKRVQMGAYGDPYYGDGVAAKADILTAGISYSHDVEWGPISNIQPYFNYSVMNKNGSLNVNGTQHRFENSLMMVPGFLITAGNIFTYVDWAFGKNQPWLTDYFGTGLGAGHLDENGIPVPANELSWNKRFNINIGYYF</sequence>
<evidence type="ECO:0000313" key="2">
    <source>
        <dbReference type="EMBL" id="TCO09384.1"/>
    </source>
</evidence>
<evidence type="ECO:0000256" key="1">
    <source>
        <dbReference type="SAM" id="MobiDB-lite"/>
    </source>
</evidence>
<keyword evidence="3" id="KW-1185">Reference proteome</keyword>
<dbReference type="Proteomes" id="UP000295221">
    <property type="component" value="Unassembled WGS sequence"/>
</dbReference>
<name>A0A4R2GKM1_9BACT</name>
<comment type="caution">
    <text evidence="2">The sequence shown here is derived from an EMBL/GenBank/DDBJ whole genome shotgun (WGS) entry which is preliminary data.</text>
</comment>
<dbReference type="SUPFAM" id="SSF56935">
    <property type="entry name" value="Porins"/>
    <property type="match status" value="1"/>
</dbReference>
<dbReference type="RefSeq" id="WP_132433278.1">
    <property type="nucleotide sequence ID" value="NZ_SLWK01000003.1"/>
</dbReference>